<dbReference type="KEGG" id="ccel:CCDG5_0939"/>
<accession>A0A078KNK4</accession>
<keyword evidence="3" id="KW-1185">Reference proteome</keyword>
<dbReference type="AlphaFoldDB" id="A0A078KNK4"/>
<evidence type="ECO:0000313" key="2">
    <source>
        <dbReference type="EMBL" id="CDZ24058.1"/>
    </source>
</evidence>
<evidence type="ECO:0000313" key="3">
    <source>
        <dbReference type="Proteomes" id="UP000032431"/>
    </source>
</evidence>
<dbReference type="SUPFAM" id="SSF54909">
    <property type="entry name" value="Dimeric alpha+beta barrel"/>
    <property type="match status" value="1"/>
</dbReference>
<dbReference type="Pfam" id="PF07876">
    <property type="entry name" value="Dabb"/>
    <property type="match status" value="1"/>
</dbReference>
<dbReference type="EMBL" id="LM995447">
    <property type="protein sequence ID" value="CDZ24058.1"/>
    <property type="molecule type" value="Genomic_DNA"/>
</dbReference>
<evidence type="ECO:0000259" key="1">
    <source>
        <dbReference type="PROSITE" id="PS51502"/>
    </source>
</evidence>
<dbReference type="PROSITE" id="PS51502">
    <property type="entry name" value="S_R_A_B_BARREL"/>
    <property type="match status" value="1"/>
</dbReference>
<dbReference type="Gene3D" id="3.30.70.100">
    <property type="match status" value="1"/>
</dbReference>
<sequence>MVKHIVMYKLKPFAEGADKKTNAIKIKKKLENLQGIVPGAFKMEVGINYNPGGYDVVLYSEFNDHDALETYQMHPEHIKVREFIHSVIENRVVADYMV</sequence>
<organism evidence="2 3">
    <name type="scientific">[Clostridium] cellulosi</name>
    <dbReference type="NCBI Taxonomy" id="29343"/>
    <lineage>
        <taxon>Bacteria</taxon>
        <taxon>Bacillati</taxon>
        <taxon>Bacillota</taxon>
        <taxon>Clostridia</taxon>
        <taxon>Eubacteriales</taxon>
        <taxon>Oscillospiraceae</taxon>
        <taxon>Oscillospiraceae incertae sedis</taxon>
    </lineage>
</organism>
<dbReference type="STRING" id="29343.CCDG5_0939"/>
<protein>
    <submittedName>
        <fullName evidence="2">Stress responsive alpha-beta barrel domain-containing protein</fullName>
    </submittedName>
</protein>
<dbReference type="InterPro" id="IPR013097">
    <property type="entry name" value="Dabb"/>
</dbReference>
<dbReference type="SMART" id="SM00886">
    <property type="entry name" value="Dabb"/>
    <property type="match status" value="1"/>
</dbReference>
<name>A0A078KNK4_9FIRM</name>
<dbReference type="OrthoDB" id="9808130at2"/>
<dbReference type="PATRIC" id="fig|29343.3.peg.991"/>
<dbReference type="InterPro" id="IPR011008">
    <property type="entry name" value="Dimeric_a/b-barrel"/>
</dbReference>
<feature type="domain" description="Stress-response A/B barrel" evidence="1">
    <location>
        <begin position="2"/>
        <end position="96"/>
    </location>
</feature>
<gene>
    <name evidence="2" type="ORF">CCDG5_0939</name>
</gene>
<dbReference type="PANTHER" id="PTHR37832:SF1">
    <property type="entry name" value="STRESS-RESPONSE A_B BARREL DOMAIN-CONTAINING PROTEIN"/>
    <property type="match status" value="1"/>
</dbReference>
<dbReference type="PANTHER" id="PTHR37832">
    <property type="entry name" value="BLL2683 PROTEIN"/>
    <property type="match status" value="1"/>
</dbReference>
<dbReference type="Proteomes" id="UP000032431">
    <property type="component" value="Chromosome I"/>
</dbReference>
<proteinExistence type="predicted"/>
<reference evidence="3" key="1">
    <citation type="submission" date="2014-07" db="EMBL/GenBank/DDBJ databases">
        <authorList>
            <person name="Wibberg D."/>
        </authorList>
    </citation>
    <scope>NUCLEOTIDE SEQUENCE [LARGE SCALE GENOMIC DNA]</scope>
    <source>
        <strain evidence="3">DG5</strain>
    </source>
</reference>
<dbReference type="HOGENOM" id="CLU_080664_3_0_9"/>